<dbReference type="RefSeq" id="WP_013100725.1">
    <property type="nucleotide sequence ID" value="NC_014122.1"/>
</dbReference>
<evidence type="ECO:0000259" key="1">
    <source>
        <dbReference type="Pfam" id="PF01883"/>
    </source>
</evidence>
<dbReference type="InterPro" id="IPR052339">
    <property type="entry name" value="Fe-S_Maturation_MIP18"/>
</dbReference>
<organism evidence="2 3">
    <name type="scientific">Methanocaldococcus infernus (strain DSM 11812 / JCM 15783 / ME)</name>
    <dbReference type="NCBI Taxonomy" id="573063"/>
    <lineage>
        <taxon>Archaea</taxon>
        <taxon>Methanobacteriati</taxon>
        <taxon>Methanobacteriota</taxon>
        <taxon>Methanomada group</taxon>
        <taxon>Methanococci</taxon>
        <taxon>Methanococcales</taxon>
        <taxon>Methanocaldococcaceae</taxon>
        <taxon>Methanocaldococcus</taxon>
    </lineage>
</organism>
<evidence type="ECO:0000313" key="2">
    <source>
        <dbReference type="EMBL" id="ADG13980.1"/>
    </source>
</evidence>
<dbReference type="OrthoDB" id="371709at2157"/>
<dbReference type="InterPro" id="IPR034904">
    <property type="entry name" value="FSCA_dom_sf"/>
</dbReference>
<evidence type="ECO:0000313" key="3">
    <source>
        <dbReference type="Proteomes" id="UP000002061"/>
    </source>
</evidence>
<proteinExistence type="predicted"/>
<name>D5VTS7_METIM</name>
<reference evidence="2" key="1">
    <citation type="submission" date="2010-04" db="EMBL/GenBank/DDBJ databases">
        <title>Complete sequence of Methanocaldococcus infernus ME.</title>
        <authorList>
            <consortium name="US DOE Joint Genome Institute"/>
            <person name="Lucas S."/>
            <person name="Copeland A."/>
            <person name="Lapidus A."/>
            <person name="Cheng J.-F."/>
            <person name="Bruce D."/>
            <person name="Goodwin L."/>
            <person name="Pitluck S."/>
            <person name="Munk A.C."/>
            <person name="Detter J.C."/>
            <person name="Han C."/>
            <person name="Tapia R."/>
            <person name="Land M."/>
            <person name="Hauser L."/>
            <person name="Kyrpides N."/>
            <person name="Mikhailova N."/>
            <person name="Sieprawska-Lupa M."/>
            <person name="Whitman W.B."/>
            <person name="Woyke T."/>
        </authorList>
    </citation>
    <scope>NUCLEOTIDE SEQUENCE [LARGE SCALE GENOMIC DNA]</scope>
    <source>
        <strain evidence="2">ME</strain>
    </source>
</reference>
<dbReference type="Proteomes" id="UP000002061">
    <property type="component" value="Chromosome"/>
</dbReference>
<dbReference type="InterPro" id="IPR002744">
    <property type="entry name" value="MIP18-like"/>
</dbReference>
<dbReference type="PANTHER" id="PTHR42831">
    <property type="entry name" value="FE-S PROTEIN MATURATION AUXILIARY FACTOR YITW"/>
    <property type="match status" value="1"/>
</dbReference>
<dbReference type="STRING" id="573063.Metin_1330"/>
<sequence length="93" mass="10440">MVNKEKVLEALKKVSDPHMGLNIVDMGLVKDLEVDEEGNVKFKIIPTNPMCMSALHMAVQAKEEVKKLEGVKKVDVKIEGHVMEDELNKILND</sequence>
<dbReference type="HOGENOM" id="CLU_091588_3_0_2"/>
<gene>
    <name evidence="2" type="ordered locus">Metin_1330</name>
</gene>
<dbReference type="KEGG" id="mif:Metin_1330"/>
<dbReference type="PANTHER" id="PTHR42831:SF1">
    <property type="entry name" value="FE-S PROTEIN MATURATION AUXILIARY FACTOR YITW"/>
    <property type="match status" value="1"/>
</dbReference>
<dbReference type="SUPFAM" id="SSF117916">
    <property type="entry name" value="Fe-S cluster assembly (FSCA) domain-like"/>
    <property type="match status" value="1"/>
</dbReference>
<keyword evidence="3" id="KW-1185">Reference proteome</keyword>
<feature type="domain" description="MIP18 family-like" evidence="1">
    <location>
        <begin position="4"/>
        <end position="76"/>
    </location>
</feature>
<dbReference type="EMBL" id="CP002009">
    <property type="protein sequence ID" value="ADG13980.1"/>
    <property type="molecule type" value="Genomic_DNA"/>
</dbReference>
<accession>D5VTS7</accession>
<dbReference type="eggNOG" id="arCOG01845">
    <property type="taxonomic scope" value="Archaea"/>
</dbReference>
<protein>
    <recommendedName>
        <fullName evidence="1">MIP18 family-like domain-containing protein</fullName>
    </recommendedName>
</protein>
<dbReference type="GeneID" id="9132361"/>
<dbReference type="AlphaFoldDB" id="D5VTS7"/>
<dbReference type="Pfam" id="PF01883">
    <property type="entry name" value="FeS_assembly_P"/>
    <property type="match status" value="1"/>
</dbReference>
<dbReference type="Gene3D" id="3.30.300.130">
    <property type="entry name" value="Fe-S cluster assembly (FSCA)"/>
    <property type="match status" value="1"/>
</dbReference>